<dbReference type="InterPro" id="IPR010559">
    <property type="entry name" value="Sig_transdc_His_kin_internal"/>
</dbReference>
<protein>
    <recommendedName>
        <fullName evidence="2">Signal transduction histidine kinase internal region domain-containing protein</fullName>
    </recommendedName>
</protein>
<name>A0AAT9GER3_9BACT</name>
<dbReference type="GO" id="GO:0000155">
    <property type="term" value="F:phosphorelay sensor kinase activity"/>
    <property type="evidence" value="ECO:0007669"/>
    <property type="project" value="InterPro"/>
</dbReference>
<organism evidence="3">
    <name type="scientific">Sediminibacterium sp. KACHI17</name>
    <dbReference type="NCBI Taxonomy" id="1751071"/>
    <lineage>
        <taxon>Bacteria</taxon>
        <taxon>Pseudomonadati</taxon>
        <taxon>Bacteroidota</taxon>
        <taxon>Chitinophagia</taxon>
        <taxon>Chitinophagales</taxon>
        <taxon>Chitinophagaceae</taxon>
        <taxon>Sediminibacterium</taxon>
    </lineage>
</organism>
<accession>A0AAT9GER3</accession>
<dbReference type="InterPro" id="IPR036890">
    <property type="entry name" value="HATPase_C_sf"/>
</dbReference>
<dbReference type="RefSeq" id="WP_353549480.1">
    <property type="nucleotide sequence ID" value="NZ_AP029612.1"/>
</dbReference>
<feature type="domain" description="Signal transduction histidine kinase internal region" evidence="2">
    <location>
        <begin position="176"/>
        <end position="255"/>
    </location>
</feature>
<feature type="transmembrane region" description="Helical" evidence="1">
    <location>
        <begin position="131"/>
        <end position="156"/>
    </location>
</feature>
<sequence>MNFKNALPLVINTTSVKKRIIHHTLFWLAYVSYKTYLNIASYPRGKDPIPFIDIFNTSVKAQLSFLLIKVPLVYTLFAIVNQFNTKNWGVVKTFFCSLILLLAGTFLFTVFNDLFVLPYIYGLPGDDLLDIGISSILYNAFVLAFLCGTALAIKLVRINLQIRKREEETARKKLLTELQFLKSQINPHFLFNTLNNIYGLARKKSDDTAEVVMKLSKLLRFMLYETAQSSINIADELKVVKDYIELEQLRYGTRLDIEYTEDIDHLEQQITPLILIPFVENAFKHGLSETRFHSYIKIHTFLKKGHLLFSIENSKSENEGKAPERIGLKNVKRQLELLYPEHDLKINLTPETFKVTLTINLSKNATL</sequence>
<dbReference type="PANTHER" id="PTHR34220:SF7">
    <property type="entry name" value="SENSOR HISTIDINE KINASE YPDA"/>
    <property type="match status" value="1"/>
</dbReference>
<dbReference type="AlphaFoldDB" id="A0AAT9GER3"/>
<evidence type="ECO:0000256" key="1">
    <source>
        <dbReference type="SAM" id="Phobius"/>
    </source>
</evidence>
<feature type="transmembrane region" description="Helical" evidence="1">
    <location>
        <begin position="20"/>
        <end position="41"/>
    </location>
</feature>
<keyword evidence="1" id="KW-0812">Transmembrane</keyword>
<gene>
    <name evidence="3" type="ORF">KACHI17_00110</name>
</gene>
<feature type="transmembrane region" description="Helical" evidence="1">
    <location>
        <begin position="93"/>
        <end position="111"/>
    </location>
</feature>
<dbReference type="Pfam" id="PF06580">
    <property type="entry name" value="His_kinase"/>
    <property type="match status" value="1"/>
</dbReference>
<dbReference type="InterPro" id="IPR050640">
    <property type="entry name" value="Bact_2-comp_sensor_kinase"/>
</dbReference>
<dbReference type="Gene3D" id="3.30.565.10">
    <property type="entry name" value="Histidine kinase-like ATPase, C-terminal domain"/>
    <property type="match status" value="1"/>
</dbReference>
<reference evidence="3" key="1">
    <citation type="submission" date="2024-02" db="EMBL/GenBank/DDBJ databases">
        <title>Sediminibacterium planktonica sp. nov. and Sediminibacterium longus sp. nov., isolated from surface lake and river water.</title>
        <authorList>
            <person name="Watanabe K."/>
            <person name="Takemine S."/>
            <person name="Ishii Y."/>
            <person name="Ogata Y."/>
            <person name="Shindo C."/>
            <person name="Suda W."/>
        </authorList>
    </citation>
    <scope>NUCLEOTIDE SEQUENCE</scope>
    <source>
        <strain evidence="3">KACHI17</strain>
    </source>
</reference>
<keyword evidence="1" id="KW-0472">Membrane</keyword>
<dbReference type="EMBL" id="AP029612">
    <property type="protein sequence ID" value="BFG69130.1"/>
    <property type="molecule type" value="Genomic_DNA"/>
</dbReference>
<keyword evidence="1" id="KW-1133">Transmembrane helix</keyword>
<evidence type="ECO:0000313" key="3">
    <source>
        <dbReference type="EMBL" id="BFG69130.1"/>
    </source>
</evidence>
<dbReference type="GO" id="GO:0016020">
    <property type="term" value="C:membrane"/>
    <property type="evidence" value="ECO:0007669"/>
    <property type="project" value="InterPro"/>
</dbReference>
<evidence type="ECO:0000259" key="2">
    <source>
        <dbReference type="Pfam" id="PF06580"/>
    </source>
</evidence>
<feature type="transmembrane region" description="Helical" evidence="1">
    <location>
        <begin position="61"/>
        <end position="81"/>
    </location>
</feature>
<proteinExistence type="predicted"/>
<dbReference type="PANTHER" id="PTHR34220">
    <property type="entry name" value="SENSOR HISTIDINE KINASE YPDA"/>
    <property type="match status" value="1"/>
</dbReference>